<dbReference type="GO" id="GO:0009007">
    <property type="term" value="F:site-specific DNA-methyltransferase (adenine-specific) activity"/>
    <property type="evidence" value="ECO:0007669"/>
    <property type="project" value="UniProtKB-EC"/>
</dbReference>
<keyword evidence="3" id="KW-0489">Methyltransferase</keyword>
<dbReference type="InterPro" id="IPR038333">
    <property type="entry name" value="T1MK-like_N_sf"/>
</dbReference>
<gene>
    <name evidence="3" type="primary">hsdM</name>
    <name evidence="3" type="ORF">RAT170B_1542</name>
</gene>
<sequence length="66" mass="7801">MMFSDNSAKLGEVLRVDFNSEYNLCKIKERNRRLKMLLEDFNKPELDLNPDRVSADIIGECYIYLI</sequence>
<dbReference type="EC" id="2.1.1.72" evidence="3"/>
<name>A0A0F3RC33_9RICK</name>
<comment type="caution">
    <text evidence="3">The sequence shown here is derived from an EMBL/GenBank/DDBJ whole genome shotgun (WGS) entry which is preliminary data.</text>
</comment>
<proteinExistence type="inferred from homology"/>
<dbReference type="EMBL" id="LAOQ01000007">
    <property type="protein sequence ID" value="KJW04015.1"/>
    <property type="molecule type" value="Genomic_DNA"/>
</dbReference>
<dbReference type="GO" id="GO:0032259">
    <property type="term" value="P:methylation"/>
    <property type="evidence" value="ECO:0007669"/>
    <property type="project" value="UniProtKB-KW"/>
</dbReference>
<dbReference type="GeneID" id="93795935"/>
<keyword evidence="2" id="KW-0680">Restriction system</keyword>
<comment type="similarity">
    <text evidence="1">Belongs to the N(4)/N(6)-methyltransferase family.</text>
</comment>
<dbReference type="AlphaFoldDB" id="A0A0F3RC33"/>
<protein>
    <submittedName>
        <fullName evidence="3">Type I restriction-modification system, M subunit domain protein</fullName>
        <ecNumber evidence="3">2.1.1.72</ecNumber>
    </submittedName>
</protein>
<keyword evidence="4" id="KW-1185">Reference proteome</keyword>
<evidence type="ECO:0000256" key="1">
    <source>
        <dbReference type="ARBA" id="ARBA00006594"/>
    </source>
</evidence>
<reference evidence="3 4" key="1">
    <citation type="submission" date="2015-01" db="EMBL/GenBank/DDBJ databases">
        <title>Genome Sequencing of Rickettsiales /home/snadendla/prok_pipe/test/illegal_ec_num.txt.</title>
        <authorList>
            <person name="Daugherty S.C."/>
            <person name="Su Q."/>
            <person name="Abolude K."/>
            <person name="Beier-Sexton M."/>
            <person name="Carlyon J.A."/>
            <person name="Carter R."/>
            <person name="Day N.P."/>
            <person name="Dumler S.J."/>
            <person name="Dyachenko V."/>
            <person name="Godinez A."/>
            <person name="Kurtti T.J."/>
            <person name="Lichay M."/>
            <person name="Mullins K.E."/>
            <person name="Ott S."/>
            <person name="Pappas-Brown V."/>
            <person name="Paris D.H."/>
            <person name="Patel P."/>
            <person name="Richards A.L."/>
            <person name="Sadzewicz L."/>
            <person name="Sears K."/>
            <person name="Seidman D."/>
            <person name="Sengamalay N."/>
            <person name="Stenos J."/>
            <person name="Tallon L.J."/>
            <person name="Vincent G."/>
            <person name="Fraser C.M."/>
            <person name="Munderloh U."/>
            <person name="Dunning-Hotopp J.C."/>
        </authorList>
    </citation>
    <scope>NUCLEOTIDE SEQUENCE [LARGE SCALE GENOMIC DNA]</scope>
    <source>
        <strain evidence="3 4">T170-B</strain>
    </source>
</reference>
<organism evidence="3 4">
    <name type="scientific">Rickettsia argasii T170-B</name>
    <dbReference type="NCBI Taxonomy" id="1268837"/>
    <lineage>
        <taxon>Bacteria</taxon>
        <taxon>Pseudomonadati</taxon>
        <taxon>Pseudomonadota</taxon>
        <taxon>Alphaproteobacteria</taxon>
        <taxon>Rickettsiales</taxon>
        <taxon>Rickettsiaceae</taxon>
        <taxon>Rickettsieae</taxon>
        <taxon>Rickettsia</taxon>
        <taxon>spotted fever group</taxon>
    </lineage>
</organism>
<evidence type="ECO:0000256" key="2">
    <source>
        <dbReference type="ARBA" id="ARBA00022747"/>
    </source>
</evidence>
<accession>A0A0F3RC33</accession>
<evidence type="ECO:0000313" key="4">
    <source>
        <dbReference type="Proteomes" id="UP000033736"/>
    </source>
</evidence>
<keyword evidence="3" id="KW-0808">Transferase</keyword>
<dbReference type="GO" id="GO:0009307">
    <property type="term" value="P:DNA restriction-modification system"/>
    <property type="evidence" value="ECO:0007669"/>
    <property type="project" value="UniProtKB-KW"/>
</dbReference>
<dbReference type="PATRIC" id="fig|1268837.3.peg.1773"/>
<dbReference type="Gene3D" id="1.20.1260.30">
    <property type="match status" value="1"/>
</dbReference>
<dbReference type="Proteomes" id="UP000033736">
    <property type="component" value="Unassembled WGS sequence"/>
</dbReference>
<dbReference type="RefSeq" id="WP_225981230.1">
    <property type="nucleotide sequence ID" value="NZ_LAOQ01000007.1"/>
</dbReference>
<evidence type="ECO:0000313" key="3">
    <source>
        <dbReference type="EMBL" id="KJW04015.1"/>
    </source>
</evidence>